<dbReference type="GO" id="GO:0036064">
    <property type="term" value="C:ciliary basal body"/>
    <property type="evidence" value="ECO:0007669"/>
    <property type="project" value="TreeGrafter"/>
</dbReference>
<evidence type="ECO:0000256" key="1">
    <source>
        <dbReference type="ARBA" id="ARBA00004309"/>
    </source>
</evidence>
<keyword evidence="8" id="KW-0206">Cytoskeleton</keyword>
<evidence type="ECO:0000256" key="7">
    <source>
        <dbReference type="ARBA" id="ARBA00023136"/>
    </source>
</evidence>
<keyword evidence="6" id="KW-0969">Cilium</keyword>
<protein>
    <recommendedName>
        <fullName evidence="10">BBSome complex member BBS5 PH domain-containing protein</fullName>
    </recommendedName>
</protein>
<dbReference type="InterPro" id="IPR006606">
    <property type="entry name" value="BBL5"/>
</dbReference>
<dbReference type="GO" id="GO:0034464">
    <property type="term" value="C:BBSome"/>
    <property type="evidence" value="ECO:0007669"/>
    <property type="project" value="InterPro"/>
</dbReference>
<evidence type="ECO:0000256" key="6">
    <source>
        <dbReference type="ARBA" id="ARBA00023069"/>
    </source>
</evidence>
<gene>
    <name evidence="11" type="ORF">TEOVI_000856100</name>
</gene>
<evidence type="ECO:0000256" key="3">
    <source>
        <dbReference type="ARBA" id="ARBA00005822"/>
    </source>
</evidence>
<organism evidence="11 12">
    <name type="scientific">Trypanosoma equiperdum</name>
    <dbReference type="NCBI Taxonomy" id="5694"/>
    <lineage>
        <taxon>Eukaryota</taxon>
        <taxon>Discoba</taxon>
        <taxon>Euglenozoa</taxon>
        <taxon>Kinetoplastea</taxon>
        <taxon>Metakinetoplastina</taxon>
        <taxon>Trypanosomatida</taxon>
        <taxon>Trypanosomatidae</taxon>
        <taxon>Trypanosoma</taxon>
    </lineage>
</organism>
<dbReference type="PANTHER" id="PTHR21351">
    <property type="entry name" value="BARDET-BIEDL SYNDROME PROTEIN 5"/>
    <property type="match status" value="1"/>
</dbReference>
<keyword evidence="5" id="KW-0963">Cytoplasm</keyword>
<evidence type="ECO:0000259" key="10">
    <source>
        <dbReference type="SMART" id="SM00683"/>
    </source>
</evidence>
<dbReference type="VEuPathDB" id="TriTrypDB:TEOVI_000856100"/>
<keyword evidence="4" id="KW-1003">Cell membrane</keyword>
<dbReference type="GeneID" id="92382495"/>
<evidence type="ECO:0000313" key="11">
    <source>
        <dbReference type="EMBL" id="SCU67532.1"/>
    </source>
</evidence>
<feature type="domain" description="BBSome complex member BBS5 PH" evidence="10">
    <location>
        <begin position="41"/>
        <end position="95"/>
    </location>
</feature>
<feature type="domain" description="BBSome complex member BBS5 PH" evidence="10">
    <location>
        <begin position="171"/>
        <end position="225"/>
    </location>
</feature>
<dbReference type="GO" id="GO:0034451">
    <property type="term" value="C:centriolar satellite"/>
    <property type="evidence" value="ECO:0007669"/>
    <property type="project" value="UniProtKB-SubCell"/>
</dbReference>
<dbReference type="SMR" id="A0A1G4I6G3"/>
<sequence length="369" mass="41004">MPAGGDTAKSSAKSAPTLLLDRTIRFDTSLSELQEQTSRGERILMRLSPVEDTKGNSGKEGVLYVTNLRFMWHSSHRVRNNLSVGYYGVYNMSVQMVETRLRGHAEALRITARYGSNRFEFFFTHPSEDRRSRLSAVRLVWRAYDTTRIYREVRLRSCAVRDGELLLLKGERLVTRVKGVSNVSSEQGHIGTFFTTNLRLLWCSDTSAEFNISIPFLQIAAMRIQDTEFGLSLMVETTASVDSYVIGFRVDPVARLDQLFKECTSLLNAFKTHPNLGVAVTLQDVTAGNDDEVSAMLGAAEGASVGPQPRELDGENVVQEVATDAFAAYYVGIGQKGADRKPEYNASIGLAVEKLRNGVTLQDLWNVVT</sequence>
<dbReference type="GO" id="GO:0060170">
    <property type="term" value="C:ciliary membrane"/>
    <property type="evidence" value="ECO:0007669"/>
    <property type="project" value="UniProtKB-SubCell"/>
</dbReference>
<dbReference type="SMART" id="SM00683">
    <property type="entry name" value="DM16"/>
    <property type="match status" value="2"/>
</dbReference>
<dbReference type="EMBL" id="CZPT02000763">
    <property type="protein sequence ID" value="SCU67532.1"/>
    <property type="molecule type" value="Genomic_DNA"/>
</dbReference>
<name>A0A1G4I6G3_TRYEQ</name>
<evidence type="ECO:0000256" key="4">
    <source>
        <dbReference type="ARBA" id="ARBA00022475"/>
    </source>
</evidence>
<dbReference type="Proteomes" id="UP000195570">
    <property type="component" value="Unassembled WGS sequence"/>
</dbReference>
<dbReference type="InterPro" id="IPR014003">
    <property type="entry name" value="BBS5_PH"/>
</dbReference>
<dbReference type="PANTHER" id="PTHR21351:SF0">
    <property type="entry name" value="BARDET-BIEDL SYNDROME 5 PROTEIN"/>
    <property type="match status" value="1"/>
</dbReference>
<dbReference type="PIRSF" id="PIRSF010072">
    <property type="entry name" value="DUF1448"/>
    <property type="match status" value="1"/>
</dbReference>
<comment type="similarity">
    <text evidence="3">Belongs to the BBS5 family.</text>
</comment>
<accession>A0A1G4I6G3</accession>
<proteinExistence type="inferred from homology"/>
<evidence type="ECO:0000313" key="12">
    <source>
        <dbReference type="Proteomes" id="UP000195570"/>
    </source>
</evidence>
<keyword evidence="9" id="KW-0966">Cell projection</keyword>
<evidence type="ECO:0000256" key="8">
    <source>
        <dbReference type="ARBA" id="ARBA00023212"/>
    </source>
</evidence>
<evidence type="ECO:0000256" key="5">
    <source>
        <dbReference type="ARBA" id="ARBA00022490"/>
    </source>
</evidence>
<dbReference type="Pfam" id="PF07289">
    <property type="entry name" value="BBL5"/>
    <property type="match status" value="1"/>
</dbReference>
<dbReference type="AlphaFoldDB" id="A0A1G4I6G3"/>
<keyword evidence="12" id="KW-1185">Reference proteome</keyword>
<dbReference type="RefSeq" id="XP_067078835.1">
    <property type="nucleotide sequence ID" value="XM_067222734.1"/>
</dbReference>
<reference evidence="11" key="1">
    <citation type="submission" date="2016-09" db="EMBL/GenBank/DDBJ databases">
        <authorList>
            <person name="Hebert L."/>
            <person name="Moumen B."/>
        </authorList>
    </citation>
    <scope>NUCLEOTIDE SEQUENCE [LARGE SCALE GENOMIC DNA]</scope>
    <source>
        <strain evidence="11">OVI</strain>
    </source>
</reference>
<dbReference type="GO" id="GO:0060271">
    <property type="term" value="P:cilium assembly"/>
    <property type="evidence" value="ECO:0007669"/>
    <property type="project" value="TreeGrafter"/>
</dbReference>
<evidence type="ECO:0000256" key="2">
    <source>
        <dbReference type="ARBA" id="ARBA00004607"/>
    </source>
</evidence>
<comment type="caution">
    <text evidence="11">The sequence shown here is derived from an EMBL/GenBank/DDBJ whole genome shotgun (WGS) entry which is preliminary data.</text>
</comment>
<keyword evidence="7" id="KW-0472">Membrane</keyword>
<dbReference type="GO" id="GO:0032266">
    <property type="term" value="F:phosphatidylinositol-3-phosphate binding"/>
    <property type="evidence" value="ECO:0007669"/>
    <property type="project" value="TreeGrafter"/>
</dbReference>
<evidence type="ECO:0000256" key="9">
    <source>
        <dbReference type="ARBA" id="ARBA00023273"/>
    </source>
</evidence>
<dbReference type="InterPro" id="IPR030804">
    <property type="entry name" value="BBS5/fem-3"/>
</dbReference>
<comment type="subcellular location">
    <subcellularLocation>
        <location evidence="1">Cell projection</location>
        <location evidence="1">Cilium membrane</location>
    </subcellularLocation>
    <subcellularLocation>
        <location evidence="2">Cytoplasm</location>
        <location evidence="2">Cytoskeleton</location>
        <location evidence="2">Microtubule organizing center</location>
        <location evidence="2">Centrosome</location>
        <location evidence="2">Centriolar satellite</location>
    </subcellularLocation>
</comment>